<dbReference type="InterPro" id="IPR017441">
    <property type="entry name" value="Protein_kinase_ATP_BS"/>
</dbReference>
<dbReference type="PROSITE" id="PS00107">
    <property type="entry name" value="PROTEIN_KINASE_ATP"/>
    <property type="match status" value="1"/>
</dbReference>
<proteinExistence type="predicted"/>
<sequence length="517" mass="52649">MNTEQSWSRSAGAPDGPEPPRPVVEGLQIVRWLGSGATASVWLAVAADGTEYALKVFPPAPAAASLDGSSTGAADAGSPARELGLLAGVEHEHLVRAYRRVATSLGPGLLLTFAAGGSLAALLAARGPLSAGEAVTVLTPLGQVLAFLHGQGVIHGDLAPGNVLFTAAGKPLLADLGGAWVAGTAPAGQAATPGFGPPAAESSGPETDVYALSALGWFALTGRVPAAAEARPPLNLLSPAVPAELVQLLEEGLDEDPVRRPSAADFARRAYQAAAAEPLDLAAAVHPSVVPQLLTRRPPPRRQARTGRRVRAGTARPGFLRRLDPARLLLAGTALTAALGLVIALAGMLAGPPVPQGRAAAVAPAAAASAPAAPPTQRPVPGRITAALGSGDPMAALPGLAWLRTEALRTRNPALLADVNAHGSAAMAADRKIIGTLREQDHWFAGLEATVAEPELAAEAGAEAVVSAVVTTSGFRQYSRTAGLVREVAGAKTQRLRFRLEQEGGRWRISEILAPEG</sequence>
<dbReference type="InterPro" id="IPR051681">
    <property type="entry name" value="Ser/Thr_Kinases-Pseudokinases"/>
</dbReference>
<feature type="region of interest" description="Disordered" evidence="2">
    <location>
        <begin position="1"/>
        <end position="22"/>
    </location>
</feature>
<dbReference type="SUPFAM" id="SSF56112">
    <property type="entry name" value="Protein kinase-like (PK-like)"/>
    <property type="match status" value="1"/>
</dbReference>
<keyword evidence="5" id="KW-0418">Kinase</keyword>
<evidence type="ECO:0000313" key="6">
    <source>
        <dbReference type="Proteomes" id="UP001165368"/>
    </source>
</evidence>
<accession>A0ABS9LBZ8</accession>
<dbReference type="PANTHER" id="PTHR44329">
    <property type="entry name" value="SERINE/THREONINE-PROTEIN KINASE TNNI3K-RELATED"/>
    <property type="match status" value="1"/>
</dbReference>
<dbReference type="InterPro" id="IPR011009">
    <property type="entry name" value="Kinase-like_dom_sf"/>
</dbReference>
<feature type="binding site" evidence="1">
    <location>
        <position position="55"/>
    </location>
    <ligand>
        <name>ATP</name>
        <dbReference type="ChEBI" id="CHEBI:30616"/>
    </ligand>
</feature>
<feature type="domain" description="Protein kinase" evidence="4">
    <location>
        <begin position="27"/>
        <end position="289"/>
    </location>
</feature>
<dbReference type="InterPro" id="IPR008266">
    <property type="entry name" value="Tyr_kinase_AS"/>
</dbReference>
<evidence type="ECO:0000313" key="5">
    <source>
        <dbReference type="EMBL" id="MCG2624207.1"/>
    </source>
</evidence>
<name>A0ABS9LBZ8_9MICC</name>
<evidence type="ECO:0000256" key="3">
    <source>
        <dbReference type="SAM" id="Phobius"/>
    </source>
</evidence>
<dbReference type="RefSeq" id="WP_237825855.1">
    <property type="nucleotide sequence ID" value="NZ_JAKLTQ010000021.1"/>
</dbReference>
<organism evidence="5 6">
    <name type="scientific">Arthrobacter hankyongi</name>
    <dbReference type="NCBI Taxonomy" id="2904801"/>
    <lineage>
        <taxon>Bacteria</taxon>
        <taxon>Bacillati</taxon>
        <taxon>Actinomycetota</taxon>
        <taxon>Actinomycetes</taxon>
        <taxon>Micrococcales</taxon>
        <taxon>Micrococcaceae</taxon>
        <taxon>Arthrobacter</taxon>
    </lineage>
</organism>
<evidence type="ECO:0000259" key="4">
    <source>
        <dbReference type="PROSITE" id="PS50011"/>
    </source>
</evidence>
<keyword evidence="1" id="KW-0067">ATP-binding</keyword>
<keyword evidence="3" id="KW-0472">Membrane</keyword>
<keyword evidence="6" id="KW-1185">Reference proteome</keyword>
<dbReference type="InterPro" id="IPR000719">
    <property type="entry name" value="Prot_kinase_dom"/>
</dbReference>
<keyword evidence="3" id="KW-0812">Transmembrane</keyword>
<dbReference type="Gene3D" id="1.10.510.10">
    <property type="entry name" value="Transferase(Phosphotransferase) domain 1"/>
    <property type="match status" value="1"/>
</dbReference>
<comment type="caution">
    <text evidence="5">The sequence shown here is derived from an EMBL/GenBank/DDBJ whole genome shotgun (WGS) entry which is preliminary data.</text>
</comment>
<dbReference type="EMBL" id="JAKLTQ010000021">
    <property type="protein sequence ID" value="MCG2624207.1"/>
    <property type="molecule type" value="Genomic_DNA"/>
</dbReference>
<dbReference type="Pfam" id="PF00069">
    <property type="entry name" value="Pkinase"/>
    <property type="match status" value="1"/>
</dbReference>
<evidence type="ECO:0000256" key="2">
    <source>
        <dbReference type="SAM" id="MobiDB-lite"/>
    </source>
</evidence>
<keyword evidence="3" id="KW-1133">Transmembrane helix</keyword>
<reference evidence="5" key="1">
    <citation type="submission" date="2022-01" db="EMBL/GenBank/DDBJ databases">
        <authorList>
            <person name="Jo J.-H."/>
            <person name="Im W.-T."/>
        </authorList>
    </citation>
    <scope>NUCLEOTIDE SEQUENCE</scope>
    <source>
        <strain evidence="5">I2-34</strain>
    </source>
</reference>
<dbReference type="PROSITE" id="PS00109">
    <property type="entry name" value="PROTEIN_KINASE_TYR"/>
    <property type="match status" value="1"/>
</dbReference>
<feature type="transmembrane region" description="Helical" evidence="3">
    <location>
        <begin position="328"/>
        <end position="350"/>
    </location>
</feature>
<dbReference type="PANTHER" id="PTHR44329:SF289">
    <property type="entry name" value="SERINE_THREONINE-PROTEIN KINASE VIK"/>
    <property type="match status" value="1"/>
</dbReference>
<gene>
    <name evidence="5" type="ORF">LVY72_20160</name>
</gene>
<dbReference type="GO" id="GO:0016301">
    <property type="term" value="F:kinase activity"/>
    <property type="evidence" value="ECO:0007669"/>
    <property type="project" value="UniProtKB-KW"/>
</dbReference>
<keyword evidence="5" id="KW-0808">Transferase</keyword>
<keyword evidence="1" id="KW-0547">Nucleotide-binding</keyword>
<dbReference type="Proteomes" id="UP001165368">
    <property type="component" value="Unassembled WGS sequence"/>
</dbReference>
<evidence type="ECO:0000256" key="1">
    <source>
        <dbReference type="PROSITE-ProRule" id="PRU10141"/>
    </source>
</evidence>
<protein>
    <submittedName>
        <fullName evidence="5">Protein kinase</fullName>
    </submittedName>
</protein>
<dbReference type="PROSITE" id="PS50011">
    <property type="entry name" value="PROTEIN_KINASE_DOM"/>
    <property type="match status" value="1"/>
</dbReference>